<dbReference type="Gene3D" id="3.30.70.120">
    <property type="match status" value="1"/>
</dbReference>
<dbReference type="PROSITE" id="PS51343">
    <property type="entry name" value="PII_GLNB_DOM"/>
    <property type="match status" value="1"/>
</dbReference>
<proteinExistence type="predicted"/>
<gene>
    <name evidence="1" type="ORF">MRX98_00065</name>
</gene>
<dbReference type="EMBL" id="JALJRB010000001">
    <property type="protein sequence ID" value="MCJ8498948.1"/>
    <property type="molecule type" value="Genomic_DNA"/>
</dbReference>
<comment type="caution">
    <text evidence="1">The sequence shown here is derived from an EMBL/GenBank/DDBJ whole genome shotgun (WGS) entry which is preliminary data.</text>
</comment>
<dbReference type="RefSeq" id="WP_246901935.1">
    <property type="nucleotide sequence ID" value="NZ_JALJRB010000001.1"/>
</dbReference>
<dbReference type="AlphaFoldDB" id="A0AA41QYP9"/>
<dbReference type="SMART" id="SM00938">
    <property type="entry name" value="P-II"/>
    <property type="match status" value="1"/>
</dbReference>
<dbReference type="GO" id="GO:0005829">
    <property type="term" value="C:cytosol"/>
    <property type="evidence" value="ECO:0007669"/>
    <property type="project" value="TreeGrafter"/>
</dbReference>
<dbReference type="GO" id="GO:0030234">
    <property type="term" value="F:enzyme regulator activity"/>
    <property type="evidence" value="ECO:0007669"/>
    <property type="project" value="InterPro"/>
</dbReference>
<sequence length="127" mass="13993">MKEILAIVRLNRMNQTKRALAEVGLPSITGRDALGRGKGLVDLHLLQGAERGYEEAISQLGQSQRLIPKRALLIVVPDTLVEKTVHTIVRVNRTGKPGDGMIFVLPCMNAWRVRTGEDGEEVLDDVV</sequence>
<dbReference type="Proteomes" id="UP001165427">
    <property type="component" value="Unassembled WGS sequence"/>
</dbReference>
<dbReference type="PANTHER" id="PTHR30115">
    <property type="entry name" value="NITROGEN REGULATORY PROTEIN P-II"/>
    <property type="match status" value="1"/>
</dbReference>
<dbReference type="PRINTS" id="PR00340">
    <property type="entry name" value="PIIGLNB"/>
</dbReference>
<evidence type="ECO:0000313" key="2">
    <source>
        <dbReference type="Proteomes" id="UP001165427"/>
    </source>
</evidence>
<dbReference type="InterPro" id="IPR002187">
    <property type="entry name" value="N-reg_PII"/>
</dbReference>
<evidence type="ECO:0000313" key="1">
    <source>
        <dbReference type="EMBL" id="MCJ8498948.1"/>
    </source>
</evidence>
<name>A0AA41QYP9_9BACT</name>
<dbReference type="GO" id="GO:0006808">
    <property type="term" value="P:regulation of nitrogen utilization"/>
    <property type="evidence" value="ECO:0007669"/>
    <property type="project" value="InterPro"/>
</dbReference>
<accession>A0AA41QYP9</accession>
<reference evidence="1" key="1">
    <citation type="submission" date="2022-04" db="EMBL/GenBank/DDBJ databases">
        <title>Desulfatitalea alkaliphila sp. nov., a novel anaerobic sulfate-reducing bacterium isolated from terrestrial mud volcano, Taman Peninsula, Russia.</title>
        <authorList>
            <person name="Khomyakova M.A."/>
            <person name="Merkel A.Y."/>
            <person name="Slobodkin A.I."/>
        </authorList>
    </citation>
    <scope>NUCLEOTIDE SEQUENCE</scope>
    <source>
        <strain evidence="1">M08but</strain>
    </source>
</reference>
<dbReference type="InterPro" id="IPR015867">
    <property type="entry name" value="N-reg_PII/ATP_PRibTrfase_C"/>
</dbReference>
<dbReference type="InterPro" id="IPR011322">
    <property type="entry name" value="N-reg_PII-like_a/b"/>
</dbReference>
<protein>
    <submittedName>
        <fullName evidence="1">P-II family nitrogen regulator</fullName>
    </submittedName>
</protein>
<dbReference type="PANTHER" id="PTHR30115:SF11">
    <property type="entry name" value="NITROGEN REGULATORY PROTEIN P-II HOMOLOG"/>
    <property type="match status" value="1"/>
</dbReference>
<dbReference type="GO" id="GO:0005524">
    <property type="term" value="F:ATP binding"/>
    <property type="evidence" value="ECO:0007669"/>
    <property type="project" value="TreeGrafter"/>
</dbReference>
<dbReference type="SUPFAM" id="SSF54913">
    <property type="entry name" value="GlnB-like"/>
    <property type="match status" value="1"/>
</dbReference>
<keyword evidence="2" id="KW-1185">Reference proteome</keyword>
<dbReference type="Pfam" id="PF00543">
    <property type="entry name" value="P-II"/>
    <property type="match status" value="1"/>
</dbReference>
<organism evidence="1 2">
    <name type="scientific">Desulfatitalea alkaliphila</name>
    <dbReference type="NCBI Taxonomy" id="2929485"/>
    <lineage>
        <taxon>Bacteria</taxon>
        <taxon>Pseudomonadati</taxon>
        <taxon>Thermodesulfobacteriota</taxon>
        <taxon>Desulfobacteria</taxon>
        <taxon>Desulfobacterales</taxon>
        <taxon>Desulfosarcinaceae</taxon>
        <taxon>Desulfatitalea</taxon>
    </lineage>
</organism>